<evidence type="ECO:0000259" key="4">
    <source>
        <dbReference type="Pfam" id="PF23359"/>
    </source>
</evidence>
<feature type="compositionally biased region" description="Basic and acidic residues" evidence="2">
    <location>
        <begin position="82"/>
        <end position="105"/>
    </location>
</feature>
<dbReference type="GO" id="GO:0003677">
    <property type="term" value="F:DNA binding"/>
    <property type="evidence" value="ECO:0007669"/>
    <property type="project" value="UniProtKB-KW"/>
</dbReference>
<dbReference type="GO" id="GO:0016746">
    <property type="term" value="F:acyltransferase activity"/>
    <property type="evidence" value="ECO:0007669"/>
    <property type="project" value="InterPro"/>
</dbReference>
<dbReference type="Proteomes" id="UP000471152">
    <property type="component" value="Unassembled WGS sequence"/>
</dbReference>
<evidence type="ECO:0000313" key="6">
    <source>
        <dbReference type="Proteomes" id="UP000471152"/>
    </source>
</evidence>
<dbReference type="InterPro" id="IPR024412">
    <property type="entry name" value="Lsr2_dim_dom"/>
</dbReference>
<sequence length="118" mass="12584">MARKTTIVLEDDLTGGLLAEGDGGTVSFSLDGQTYEIDLSAENSAQLRADFQRYVDAARRITSPRGSAGAGRSTGGGRATASRKESGEIREWARQNGHEVSERGRIPAGVIEAYRAAR</sequence>
<evidence type="ECO:0000313" key="5">
    <source>
        <dbReference type="EMBL" id="NEN53485.1"/>
    </source>
</evidence>
<evidence type="ECO:0000256" key="1">
    <source>
        <dbReference type="ARBA" id="ARBA00023125"/>
    </source>
</evidence>
<organism evidence="5 6">
    <name type="scientific">Modestobacter muralis</name>
    <dbReference type="NCBI Taxonomy" id="1608614"/>
    <lineage>
        <taxon>Bacteria</taxon>
        <taxon>Bacillati</taxon>
        <taxon>Actinomycetota</taxon>
        <taxon>Actinomycetes</taxon>
        <taxon>Geodermatophilales</taxon>
        <taxon>Geodermatophilaceae</taxon>
        <taxon>Modestobacter</taxon>
    </lineage>
</organism>
<dbReference type="InterPro" id="IPR036625">
    <property type="entry name" value="E3-bd_dom_sf"/>
</dbReference>
<comment type="caution">
    <text evidence="5">The sequence shown here is derived from an EMBL/GenBank/DDBJ whole genome shotgun (WGS) entry which is preliminary data.</text>
</comment>
<dbReference type="Pfam" id="PF23359">
    <property type="entry name" value="Lsr2_DNA-bd"/>
    <property type="match status" value="1"/>
</dbReference>
<dbReference type="AlphaFoldDB" id="A0A6P0HD86"/>
<feature type="compositionally biased region" description="Gly residues" evidence="2">
    <location>
        <begin position="68"/>
        <end position="78"/>
    </location>
</feature>
<dbReference type="Pfam" id="PF11774">
    <property type="entry name" value="Lsr2"/>
    <property type="match status" value="1"/>
</dbReference>
<gene>
    <name evidence="5" type="ORF">G3R41_21520</name>
</gene>
<feature type="domain" description="Lsr2 DNA-binding" evidence="4">
    <location>
        <begin position="82"/>
        <end position="117"/>
    </location>
</feature>
<name>A0A6P0HD86_9ACTN</name>
<accession>A0A6P0HD86</accession>
<dbReference type="Gene3D" id="4.10.320.10">
    <property type="entry name" value="E3-binding domain"/>
    <property type="match status" value="1"/>
</dbReference>
<dbReference type="Gene3D" id="3.30.60.230">
    <property type="entry name" value="Lsr2, dimerization domain"/>
    <property type="match status" value="1"/>
</dbReference>
<dbReference type="InterPro" id="IPR042261">
    <property type="entry name" value="Lsr2-like_dimerization"/>
</dbReference>
<evidence type="ECO:0000256" key="2">
    <source>
        <dbReference type="SAM" id="MobiDB-lite"/>
    </source>
</evidence>
<protein>
    <submittedName>
        <fullName evidence="5">Lsr2 family protein</fullName>
    </submittedName>
</protein>
<proteinExistence type="predicted"/>
<dbReference type="InterPro" id="IPR055370">
    <property type="entry name" value="Lsr2_DNA-bd"/>
</dbReference>
<reference evidence="5 6" key="1">
    <citation type="submission" date="2020-02" db="EMBL/GenBank/DDBJ databases">
        <title>The WGS of Modestobacter muralis DSM 100205.</title>
        <authorList>
            <person name="Jiang Z."/>
        </authorList>
    </citation>
    <scope>NUCLEOTIDE SEQUENCE [LARGE SCALE GENOMIC DNA]</scope>
    <source>
        <strain evidence="5 6">DSM 100205</strain>
    </source>
</reference>
<evidence type="ECO:0000259" key="3">
    <source>
        <dbReference type="Pfam" id="PF11774"/>
    </source>
</evidence>
<feature type="region of interest" description="Disordered" evidence="2">
    <location>
        <begin position="62"/>
        <end position="106"/>
    </location>
</feature>
<keyword evidence="1" id="KW-0238">DNA-binding</keyword>
<dbReference type="EMBL" id="JAAGWB010000071">
    <property type="protein sequence ID" value="NEN53485.1"/>
    <property type="molecule type" value="Genomic_DNA"/>
</dbReference>
<feature type="domain" description="Lsr2 dimerization" evidence="3">
    <location>
        <begin position="1"/>
        <end position="61"/>
    </location>
</feature>
<dbReference type="RefSeq" id="WP_163613340.1">
    <property type="nucleotide sequence ID" value="NZ_JAAGWB010000071.1"/>
</dbReference>